<evidence type="ECO:0000313" key="7">
    <source>
        <dbReference type="Proteomes" id="UP000321577"/>
    </source>
</evidence>
<evidence type="ECO:0000256" key="3">
    <source>
        <dbReference type="ARBA" id="ARBA00022777"/>
    </source>
</evidence>
<dbReference type="GO" id="GO:0005524">
    <property type="term" value="F:ATP binding"/>
    <property type="evidence" value="ECO:0007669"/>
    <property type="project" value="UniProtKB-KW"/>
</dbReference>
<reference evidence="6 7" key="1">
    <citation type="submission" date="2019-07" db="EMBL/GenBank/DDBJ databases">
        <title>Whole genome shotgun sequence of Brevifollis gellanilyticus NBRC 108608.</title>
        <authorList>
            <person name="Hosoyama A."/>
            <person name="Uohara A."/>
            <person name="Ohji S."/>
            <person name="Ichikawa N."/>
        </authorList>
    </citation>
    <scope>NUCLEOTIDE SEQUENCE [LARGE SCALE GENOMIC DNA]</scope>
    <source>
        <strain evidence="6 7">NBRC 108608</strain>
    </source>
</reference>
<proteinExistence type="predicted"/>
<dbReference type="PROSITE" id="PS00108">
    <property type="entry name" value="PROTEIN_KINASE_ST"/>
    <property type="match status" value="1"/>
</dbReference>
<dbReference type="CDD" id="cd14014">
    <property type="entry name" value="STKc_PknB_like"/>
    <property type="match status" value="1"/>
</dbReference>
<keyword evidence="7" id="KW-1185">Reference proteome</keyword>
<evidence type="ECO:0000256" key="2">
    <source>
        <dbReference type="ARBA" id="ARBA00022741"/>
    </source>
</evidence>
<dbReference type="InterPro" id="IPR011009">
    <property type="entry name" value="Kinase-like_dom_sf"/>
</dbReference>
<dbReference type="InterPro" id="IPR042095">
    <property type="entry name" value="SUMF_sf"/>
</dbReference>
<dbReference type="Gene3D" id="3.30.200.20">
    <property type="entry name" value="Phosphorylase Kinase, domain 1"/>
    <property type="match status" value="1"/>
</dbReference>
<dbReference type="GO" id="GO:0004674">
    <property type="term" value="F:protein serine/threonine kinase activity"/>
    <property type="evidence" value="ECO:0007669"/>
    <property type="project" value="TreeGrafter"/>
</dbReference>
<dbReference type="Proteomes" id="UP000321577">
    <property type="component" value="Unassembled WGS sequence"/>
</dbReference>
<dbReference type="PANTHER" id="PTHR43289:SF6">
    <property type="entry name" value="SERINE_THREONINE-PROTEIN KINASE NEKL-3"/>
    <property type="match status" value="1"/>
</dbReference>
<feature type="domain" description="Protein kinase" evidence="5">
    <location>
        <begin position="58"/>
        <end position="311"/>
    </location>
</feature>
<evidence type="ECO:0000259" key="5">
    <source>
        <dbReference type="PROSITE" id="PS50011"/>
    </source>
</evidence>
<dbReference type="AlphaFoldDB" id="A0A512MDV2"/>
<dbReference type="InterPro" id="IPR005532">
    <property type="entry name" value="SUMF_dom"/>
</dbReference>
<dbReference type="InterPro" id="IPR000719">
    <property type="entry name" value="Prot_kinase_dom"/>
</dbReference>
<dbReference type="Pfam" id="PF03781">
    <property type="entry name" value="FGE-sulfatase"/>
    <property type="match status" value="1"/>
</dbReference>
<gene>
    <name evidence="6" type="ORF">BGE01nite_41630</name>
</gene>
<evidence type="ECO:0000313" key="6">
    <source>
        <dbReference type="EMBL" id="GEP44872.1"/>
    </source>
</evidence>
<dbReference type="Pfam" id="PF00069">
    <property type="entry name" value="Pkinase"/>
    <property type="match status" value="1"/>
</dbReference>
<accession>A0A512MDV2</accession>
<keyword evidence="2" id="KW-0547">Nucleotide-binding</keyword>
<organism evidence="6 7">
    <name type="scientific">Brevifollis gellanilyticus</name>
    <dbReference type="NCBI Taxonomy" id="748831"/>
    <lineage>
        <taxon>Bacteria</taxon>
        <taxon>Pseudomonadati</taxon>
        <taxon>Verrucomicrobiota</taxon>
        <taxon>Verrucomicrobiia</taxon>
        <taxon>Verrucomicrobiales</taxon>
        <taxon>Verrucomicrobiaceae</taxon>
    </lineage>
</organism>
<comment type="caution">
    <text evidence="6">The sequence shown here is derived from an EMBL/GenBank/DDBJ whole genome shotgun (WGS) entry which is preliminary data.</text>
</comment>
<dbReference type="EMBL" id="BKAG01000037">
    <property type="protein sequence ID" value="GEP44872.1"/>
    <property type="molecule type" value="Genomic_DNA"/>
</dbReference>
<dbReference type="PANTHER" id="PTHR43289">
    <property type="entry name" value="MITOGEN-ACTIVATED PROTEIN KINASE KINASE KINASE 20-RELATED"/>
    <property type="match status" value="1"/>
</dbReference>
<dbReference type="InterPro" id="IPR016187">
    <property type="entry name" value="CTDL_fold"/>
</dbReference>
<keyword evidence="1" id="KW-0808">Transferase</keyword>
<dbReference type="Gene3D" id="1.10.510.10">
    <property type="entry name" value="Transferase(Phosphotransferase) domain 1"/>
    <property type="match status" value="1"/>
</dbReference>
<protein>
    <recommendedName>
        <fullName evidence="5">Protein kinase domain-containing protein</fullName>
    </recommendedName>
</protein>
<dbReference type="SUPFAM" id="SSF56112">
    <property type="entry name" value="Protein kinase-like (PK-like)"/>
    <property type="match status" value="1"/>
</dbReference>
<evidence type="ECO:0000256" key="1">
    <source>
        <dbReference type="ARBA" id="ARBA00022679"/>
    </source>
</evidence>
<dbReference type="SMART" id="SM00220">
    <property type="entry name" value="S_TKc"/>
    <property type="match status" value="1"/>
</dbReference>
<evidence type="ECO:0000256" key="4">
    <source>
        <dbReference type="ARBA" id="ARBA00022840"/>
    </source>
</evidence>
<dbReference type="Gene3D" id="3.90.1580.10">
    <property type="entry name" value="paralog of FGE (formylglycine-generating enzyme)"/>
    <property type="match status" value="1"/>
</dbReference>
<dbReference type="OrthoDB" id="9806479at2"/>
<name>A0A512MDV2_9BACT</name>
<dbReference type="PROSITE" id="PS50011">
    <property type="entry name" value="PROTEIN_KINASE_DOM"/>
    <property type="match status" value="1"/>
</dbReference>
<sequence>MTAMNPDAVPHTRCAVCEAPLENPAEWLGMCPACWGQAGMRAAESMARETATLHVEGFRIRRRIARGGMGTVYEAMRGSDEQRVALKIIREDLADQPRFREMFQRECEALARLDHPSVVKHLGAGETEGVPFLAMEYIDGPNLQQVLRKGPLPVDRALEIVEQVCAALEAAHAQRLVHRDIKPANVLLDEQGRVKVTDFGLARLPRPAGEASLTGSLLALGGHYAAPELERGDPAADHRADIYSAGALLYHLVTGEPPRAHAEPVHQRRSGHGVTLGLQRIITRALQPDAERRFASAREMRLRIARERGFLKAWPLFARRQAQLVLYAALLVMLISGCLLAWSSAQESPEEVAAALRATAELEARLAVEERLAPVPAGWKPRQHENTLGMKFVGIPDLDDVLVSIWETRVGDFAAFNKAQADGRWIKETGYRRKLSRAFHGLKKGEFVETRGSWRSPGFAQTDEHPVCGTSLFEAQAFCTWLTWKERSSGAIRDNQAYRLPTDAEWSAAAGLKPEPGATPEEKGASWKVKMHAFPWGHDWPAPDGLYNIVDNGVVDEDWHPNWIFKPRRDPWLRTAPVNAVPPSPLGLYHMVGNVAEITESLISADPELRLYAIRGASWFDASREGVSLATRARDSAGMRIDKRGFRIVFVTRGGEGWRYVEK</sequence>
<keyword evidence="4" id="KW-0067">ATP-binding</keyword>
<dbReference type="SUPFAM" id="SSF56436">
    <property type="entry name" value="C-type lectin-like"/>
    <property type="match status" value="1"/>
</dbReference>
<keyword evidence="3" id="KW-0418">Kinase</keyword>
<dbReference type="InterPro" id="IPR008271">
    <property type="entry name" value="Ser/Thr_kinase_AS"/>
</dbReference>